<reference evidence="3" key="1">
    <citation type="submission" date="2018-06" db="EMBL/GenBank/DDBJ databases">
        <authorList>
            <person name="Zhirakovskaya E."/>
        </authorList>
    </citation>
    <scope>NUCLEOTIDE SEQUENCE</scope>
</reference>
<dbReference type="EMBL" id="UOFD01000079">
    <property type="protein sequence ID" value="VAW54619.1"/>
    <property type="molecule type" value="Genomic_DNA"/>
</dbReference>
<dbReference type="PANTHER" id="PTHR12277">
    <property type="entry name" value="ALPHA/BETA HYDROLASE DOMAIN-CONTAINING PROTEIN"/>
    <property type="match status" value="1"/>
</dbReference>
<accession>A0A3B0WZF8</accession>
<dbReference type="SUPFAM" id="SSF53474">
    <property type="entry name" value="alpha/beta-Hydrolases"/>
    <property type="match status" value="1"/>
</dbReference>
<proteinExistence type="predicted"/>
<evidence type="ECO:0000259" key="2">
    <source>
        <dbReference type="Pfam" id="PF12146"/>
    </source>
</evidence>
<dbReference type="InterPro" id="IPR029058">
    <property type="entry name" value="AB_hydrolase_fold"/>
</dbReference>
<dbReference type="InterPro" id="IPR022742">
    <property type="entry name" value="Hydrolase_4"/>
</dbReference>
<sequence>MRAFIKKQTLRLVIILSLAYACLLAIGIGYSDKLIFLPPAPTYTWSNELFMLKAKSYSVPGAKNNIAAHYLKNPAAIYTILYNHGNAVDLGGLEHTALNFFEHGYSVIMYDYSGYGLSEGVPSEQQTYNDVQAVYSYLLTQQHLKPEQIIAYGHSLGAAVATGLAFKNPVAALVLESPFASAFRVKTTYSLIPFDKFNSIDKIDKINAPLFITHSRDDAVIAFWHSEALFKKAKQPKKAFWFESEGHSGIPNTTKFWEDLKFFISTINK</sequence>
<keyword evidence="1" id="KW-1133">Transmembrane helix</keyword>
<keyword evidence="1" id="KW-0812">Transmembrane</keyword>
<dbReference type="Pfam" id="PF12146">
    <property type="entry name" value="Hydrolase_4"/>
    <property type="match status" value="1"/>
</dbReference>
<feature type="transmembrane region" description="Helical" evidence="1">
    <location>
        <begin position="12"/>
        <end position="30"/>
    </location>
</feature>
<dbReference type="PROSITE" id="PS51257">
    <property type="entry name" value="PROKAR_LIPOPROTEIN"/>
    <property type="match status" value="1"/>
</dbReference>
<keyword evidence="1" id="KW-0472">Membrane</keyword>
<dbReference type="AlphaFoldDB" id="A0A3B0WZF8"/>
<organism evidence="3">
    <name type="scientific">hydrothermal vent metagenome</name>
    <dbReference type="NCBI Taxonomy" id="652676"/>
    <lineage>
        <taxon>unclassified sequences</taxon>
        <taxon>metagenomes</taxon>
        <taxon>ecological metagenomes</taxon>
    </lineage>
</organism>
<protein>
    <recommendedName>
        <fullName evidence="2">Serine aminopeptidase S33 domain-containing protein</fullName>
    </recommendedName>
</protein>
<dbReference type="PANTHER" id="PTHR12277:SF81">
    <property type="entry name" value="PROTEIN ABHD13"/>
    <property type="match status" value="1"/>
</dbReference>
<evidence type="ECO:0000256" key="1">
    <source>
        <dbReference type="SAM" id="Phobius"/>
    </source>
</evidence>
<dbReference type="Gene3D" id="3.40.50.1820">
    <property type="entry name" value="alpha/beta hydrolase"/>
    <property type="match status" value="1"/>
</dbReference>
<feature type="domain" description="Serine aminopeptidase S33" evidence="2">
    <location>
        <begin position="79"/>
        <end position="180"/>
    </location>
</feature>
<evidence type="ECO:0000313" key="3">
    <source>
        <dbReference type="EMBL" id="VAW54619.1"/>
    </source>
</evidence>
<gene>
    <name evidence="3" type="ORF">MNBD_GAMMA06-499</name>
</gene>
<name>A0A3B0WZF8_9ZZZZ</name>